<evidence type="ECO:0000259" key="4">
    <source>
        <dbReference type="Pfam" id="PF00198"/>
    </source>
</evidence>
<dbReference type="InterPro" id="IPR001078">
    <property type="entry name" value="2-oxoacid_DH_actylTfrase"/>
</dbReference>
<dbReference type="Pfam" id="PF00198">
    <property type="entry name" value="2-oxoacid_dh"/>
    <property type="match status" value="1"/>
</dbReference>
<evidence type="ECO:0000256" key="1">
    <source>
        <dbReference type="ARBA" id="ARBA00001938"/>
    </source>
</evidence>
<evidence type="ECO:0000256" key="2">
    <source>
        <dbReference type="ARBA" id="ARBA00022679"/>
    </source>
</evidence>
<evidence type="ECO:0000256" key="3">
    <source>
        <dbReference type="ARBA" id="ARBA00023315"/>
    </source>
</evidence>
<feature type="domain" description="2-oxoacid dehydrogenase acyltransferase catalytic" evidence="4">
    <location>
        <begin position="173"/>
        <end position="251"/>
    </location>
</feature>
<dbReference type="InterPro" id="IPR023213">
    <property type="entry name" value="CAT-like_dom_sf"/>
</dbReference>
<protein>
    <recommendedName>
        <fullName evidence="4">2-oxoacid dehydrogenase acyltransferase catalytic domain-containing protein</fullName>
    </recommendedName>
</protein>
<proteinExistence type="predicted"/>
<dbReference type="PANTHER" id="PTHR43178">
    <property type="entry name" value="DIHYDROLIPOAMIDE ACETYLTRANSFERASE COMPONENT OF PYRUVATE DEHYDROGENASE COMPLEX"/>
    <property type="match status" value="1"/>
</dbReference>
<dbReference type="EMBL" id="BAAAMJ010000010">
    <property type="protein sequence ID" value="GAA1905959.1"/>
    <property type="molecule type" value="Genomic_DNA"/>
</dbReference>
<gene>
    <name evidence="5" type="ORF">GCM10009716_14890</name>
</gene>
<name>A0ABP5A7P1_9ACTN</name>
<dbReference type="PANTHER" id="PTHR43178:SF5">
    <property type="entry name" value="LIPOAMIDE ACYLTRANSFERASE COMPONENT OF BRANCHED-CHAIN ALPHA-KETO ACID DEHYDROGENASE COMPLEX, MITOCHONDRIAL"/>
    <property type="match status" value="1"/>
</dbReference>
<dbReference type="RefSeq" id="WP_344259720.1">
    <property type="nucleotide sequence ID" value="NZ_BAAAMJ010000010.1"/>
</dbReference>
<evidence type="ECO:0000313" key="6">
    <source>
        <dbReference type="Proteomes" id="UP001501303"/>
    </source>
</evidence>
<accession>A0ABP5A7P1</accession>
<keyword evidence="6" id="KW-1185">Reference proteome</keyword>
<dbReference type="Gene3D" id="3.30.559.10">
    <property type="entry name" value="Chloramphenicol acetyltransferase-like domain"/>
    <property type="match status" value="1"/>
</dbReference>
<comment type="caution">
    <text evidence="5">The sequence shown here is derived from an EMBL/GenBank/DDBJ whole genome shotgun (WGS) entry which is preliminary data.</text>
</comment>
<dbReference type="InterPro" id="IPR050743">
    <property type="entry name" value="2-oxoacid_DH_E2_comp"/>
</dbReference>
<reference evidence="6" key="1">
    <citation type="journal article" date="2019" name="Int. J. Syst. Evol. Microbiol.">
        <title>The Global Catalogue of Microorganisms (GCM) 10K type strain sequencing project: providing services to taxonomists for standard genome sequencing and annotation.</title>
        <authorList>
            <consortium name="The Broad Institute Genomics Platform"/>
            <consortium name="The Broad Institute Genome Sequencing Center for Infectious Disease"/>
            <person name="Wu L."/>
            <person name="Ma J."/>
        </authorList>
    </citation>
    <scope>NUCLEOTIDE SEQUENCE [LARGE SCALE GENOMIC DNA]</scope>
    <source>
        <strain evidence="6">JCM 13581</strain>
    </source>
</reference>
<dbReference type="Proteomes" id="UP001501303">
    <property type="component" value="Unassembled WGS sequence"/>
</dbReference>
<keyword evidence="3" id="KW-0012">Acyltransferase</keyword>
<organism evidence="5 6">
    <name type="scientific">Streptomyces sodiiphilus</name>
    <dbReference type="NCBI Taxonomy" id="226217"/>
    <lineage>
        <taxon>Bacteria</taxon>
        <taxon>Bacillati</taxon>
        <taxon>Actinomycetota</taxon>
        <taxon>Actinomycetes</taxon>
        <taxon>Kitasatosporales</taxon>
        <taxon>Streptomycetaceae</taxon>
        <taxon>Streptomyces</taxon>
    </lineage>
</organism>
<evidence type="ECO:0000313" key="5">
    <source>
        <dbReference type="EMBL" id="GAA1905959.1"/>
    </source>
</evidence>
<sequence length="254" mass="27218">MSTPVLRPLPAARRGTWTFLHGGARKTCHVYLMADVDATAMTRARAAGGNRAGYVAMLVKAASDVVAGYPEARALLQGGSLRPRLAVLDDVDVKVLFDKTVDGQRCVLAGTVRAAQDLTAEQVQEAVDTYKNAPVDDSGPFRQLLRVQRLPLPLARLAYRAALADPVRRAAVQGTFSVTSVGHEPVRAIFPMISGTLGFGIGRIAESPVVRDGRVDIAPLFTLSLAFDHRVIDGALASEVLARVKDRLENWGAP</sequence>
<keyword evidence="2" id="KW-0808">Transferase</keyword>
<dbReference type="SUPFAM" id="SSF52777">
    <property type="entry name" value="CoA-dependent acyltransferases"/>
    <property type="match status" value="1"/>
</dbReference>
<comment type="cofactor">
    <cofactor evidence="1">
        <name>(R)-lipoate</name>
        <dbReference type="ChEBI" id="CHEBI:83088"/>
    </cofactor>
</comment>